<dbReference type="Proteomes" id="UP001497497">
    <property type="component" value="Unassembled WGS sequence"/>
</dbReference>
<feature type="domain" description="Thiamin pyrophosphokinase thiamin-binding" evidence="8">
    <location>
        <begin position="166"/>
        <end position="232"/>
    </location>
</feature>
<dbReference type="InterPro" id="IPR016966">
    <property type="entry name" value="Thiamin_pyrophosphokinase_euk"/>
</dbReference>
<organism evidence="9 10">
    <name type="scientific">Lymnaea stagnalis</name>
    <name type="common">Great pond snail</name>
    <name type="synonym">Helix stagnalis</name>
    <dbReference type="NCBI Taxonomy" id="6523"/>
    <lineage>
        <taxon>Eukaryota</taxon>
        <taxon>Metazoa</taxon>
        <taxon>Spiralia</taxon>
        <taxon>Lophotrochozoa</taxon>
        <taxon>Mollusca</taxon>
        <taxon>Gastropoda</taxon>
        <taxon>Heterobranchia</taxon>
        <taxon>Euthyneura</taxon>
        <taxon>Panpulmonata</taxon>
        <taxon>Hygrophila</taxon>
        <taxon>Lymnaeoidea</taxon>
        <taxon>Lymnaeidae</taxon>
        <taxon>Lymnaea</taxon>
    </lineage>
</organism>
<keyword evidence="3 7" id="KW-0808">Transferase</keyword>
<accession>A0AAV2HB40</accession>
<evidence type="ECO:0000256" key="2">
    <source>
        <dbReference type="ARBA" id="ARBA00006785"/>
    </source>
</evidence>
<dbReference type="GO" id="GO:0016301">
    <property type="term" value="F:kinase activity"/>
    <property type="evidence" value="ECO:0007669"/>
    <property type="project" value="UniProtKB-UniRule"/>
</dbReference>
<dbReference type="PANTHER" id="PTHR13622:SF8">
    <property type="entry name" value="THIAMIN PYROPHOSPHOKINASE 1"/>
    <property type="match status" value="1"/>
</dbReference>
<dbReference type="GO" id="GO:0030975">
    <property type="term" value="F:thiamine binding"/>
    <property type="evidence" value="ECO:0007669"/>
    <property type="project" value="UniProtKB-UniRule"/>
</dbReference>
<dbReference type="InterPro" id="IPR036371">
    <property type="entry name" value="TPK_B1-bd_sf"/>
</dbReference>
<dbReference type="InterPro" id="IPR006282">
    <property type="entry name" value="Thi_PPkinase"/>
</dbReference>
<comment type="catalytic activity">
    <reaction evidence="7">
        <text>thiamine + ATP = thiamine diphosphate + AMP + H(+)</text>
        <dbReference type="Rhea" id="RHEA:11576"/>
        <dbReference type="ChEBI" id="CHEBI:15378"/>
        <dbReference type="ChEBI" id="CHEBI:18385"/>
        <dbReference type="ChEBI" id="CHEBI:30616"/>
        <dbReference type="ChEBI" id="CHEBI:58937"/>
        <dbReference type="ChEBI" id="CHEBI:456215"/>
    </reaction>
</comment>
<dbReference type="CDD" id="cd07995">
    <property type="entry name" value="TPK"/>
    <property type="match status" value="1"/>
</dbReference>
<dbReference type="Pfam" id="PF04263">
    <property type="entry name" value="TPK_catalytic"/>
    <property type="match status" value="1"/>
</dbReference>
<evidence type="ECO:0000256" key="3">
    <source>
        <dbReference type="ARBA" id="ARBA00022679"/>
    </source>
</evidence>
<dbReference type="Gene3D" id="3.40.50.10240">
    <property type="entry name" value="Thiamin pyrophosphokinase, catalytic domain"/>
    <property type="match status" value="1"/>
</dbReference>
<evidence type="ECO:0000256" key="6">
    <source>
        <dbReference type="ARBA" id="ARBA00022840"/>
    </source>
</evidence>
<gene>
    <name evidence="9" type="ORF">GSLYS_00004897001</name>
</gene>
<comment type="similarity">
    <text evidence="2 7">Belongs to the thiamine pyrophosphokinase family.</text>
</comment>
<dbReference type="FunFam" id="2.60.120.320:FF:000001">
    <property type="entry name" value="Thiamine pyrophosphokinase"/>
    <property type="match status" value="1"/>
</dbReference>
<dbReference type="InterPro" id="IPR007371">
    <property type="entry name" value="TPK_catalytic"/>
</dbReference>
<comment type="caution">
    <text evidence="9">The sequence shown here is derived from an EMBL/GenBank/DDBJ whole genome shotgun (WGS) entry which is preliminary data.</text>
</comment>
<dbReference type="NCBIfam" id="TIGR01378">
    <property type="entry name" value="thi_PPkinase"/>
    <property type="match status" value="1"/>
</dbReference>
<evidence type="ECO:0000256" key="4">
    <source>
        <dbReference type="ARBA" id="ARBA00022741"/>
    </source>
</evidence>
<protein>
    <recommendedName>
        <fullName evidence="7">Thiamine pyrophosphokinase</fullName>
        <ecNumber evidence="7">2.7.6.2</ecNumber>
    </recommendedName>
</protein>
<dbReference type="GO" id="GO:0004788">
    <property type="term" value="F:thiamine diphosphokinase activity"/>
    <property type="evidence" value="ECO:0007669"/>
    <property type="project" value="UniProtKB-UniRule"/>
</dbReference>
<dbReference type="Pfam" id="PF04265">
    <property type="entry name" value="TPK_B1_binding"/>
    <property type="match status" value="1"/>
</dbReference>
<dbReference type="EMBL" id="CAXITT010000075">
    <property type="protein sequence ID" value="CAL1530772.1"/>
    <property type="molecule type" value="Genomic_DNA"/>
</dbReference>
<dbReference type="GO" id="GO:0009229">
    <property type="term" value="P:thiamine diphosphate biosynthetic process"/>
    <property type="evidence" value="ECO:0007669"/>
    <property type="project" value="UniProtKB-UniRule"/>
</dbReference>
<evidence type="ECO:0000313" key="10">
    <source>
        <dbReference type="Proteomes" id="UP001497497"/>
    </source>
</evidence>
<dbReference type="AlphaFoldDB" id="A0AAV2HB40"/>
<keyword evidence="5 7" id="KW-0418">Kinase</keyword>
<dbReference type="Gene3D" id="2.60.120.320">
    <property type="entry name" value="Thiamin pyrophosphokinase, thiamin-binding domain"/>
    <property type="match status" value="1"/>
</dbReference>
<name>A0AAV2HB40_LYMST</name>
<dbReference type="InterPro" id="IPR036759">
    <property type="entry name" value="TPK_catalytic_sf"/>
</dbReference>
<keyword evidence="6 7" id="KW-0067">ATP-binding</keyword>
<reference evidence="9 10" key="1">
    <citation type="submission" date="2024-04" db="EMBL/GenBank/DDBJ databases">
        <authorList>
            <consortium name="Genoscope - CEA"/>
            <person name="William W."/>
        </authorList>
    </citation>
    <scope>NUCLEOTIDE SEQUENCE [LARGE SCALE GENOMIC DNA]</scope>
</reference>
<dbReference type="FunFam" id="3.40.50.10240:FF:000006">
    <property type="entry name" value="Thiamin pyrophosphokinase 1"/>
    <property type="match status" value="1"/>
</dbReference>
<keyword evidence="10" id="KW-1185">Reference proteome</keyword>
<proteinExistence type="inferred from homology"/>
<evidence type="ECO:0000313" key="9">
    <source>
        <dbReference type="EMBL" id="CAL1530772.1"/>
    </source>
</evidence>
<sequence>MRFLRPLAFLLPEAGPKIALIILNQPIDVPLLNNIWCKSTFTAVTDGGVNRLHKSFGDKKDEFLPNIITGDFDSATSATLEYYKNKNVDIVATPDQNETDFTKCLRIVTERMDKNTTQQIVAVGAFGGRIDHTLANMNTLFTALSMTKVPVMLLSESSLGLLLDKGDHTLRCDTGLEGEWCGLIPLGQPADHVTTTGLKYNLTDDRMSFGELISTSNTLADTTVTVTTDQPLLWVMEYKEVK</sequence>
<dbReference type="PIRSF" id="PIRSF031057">
    <property type="entry name" value="Thiamin_pyrophosphokinase"/>
    <property type="match status" value="1"/>
</dbReference>
<dbReference type="SUPFAM" id="SSF63999">
    <property type="entry name" value="Thiamin pyrophosphokinase, catalytic domain"/>
    <property type="match status" value="1"/>
</dbReference>
<dbReference type="PANTHER" id="PTHR13622">
    <property type="entry name" value="THIAMIN PYROPHOSPHOKINASE"/>
    <property type="match status" value="1"/>
</dbReference>
<evidence type="ECO:0000256" key="7">
    <source>
        <dbReference type="PIRNR" id="PIRNR031057"/>
    </source>
</evidence>
<dbReference type="GO" id="GO:0005524">
    <property type="term" value="F:ATP binding"/>
    <property type="evidence" value="ECO:0007669"/>
    <property type="project" value="UniProtKB-UniRule"/>
</dbReference>
<dbReference type="GO" id="GO:0006772">
    <property type="term" value="P:thiamine metabolic process"/>
    <property type="evidence" value="ECO:0007669"/>
    <property type="project" value="InterPro"/>
</dbReference>
<dbReference type="SMART" id="SM00983">
    <property type="entry name" value="TPK_B1_binding"/>
    <property type="match status" value="1"/>
</dbReference>
<keyword evidence="4 7" id="KW-0547">Nucleotide-binding</keyword>
<dbReference type="EC" id="2.7.6.2" evidence="7"/>
<comment type="pathway">
    <text evidence="1 7">Cofactor biosynthesis; thiamine diphosphate biosynthesis; thiamine diphosphate from thiamine: step 1/1.</text>
</comment>
<dbReference type="SUPFAM" id="SSF63862">
    <property type="entry name" value="Thiamin pyrophosphokinase, substrate-binding domain"/>
    <property type="match status" value="1"/>
</dbReference>
<evidence type="ECO:0000256" key="5">
    <source>
        <dbReference type="ARBA" id="ARBA00022777"/>
    </source>
</evidence>
<evidence type="ECO:0000259" key="8">
    <source>
        <dbReference type="SMART" id="SM00983"/>
    </source>
</evidence>
<evidence type="ECO:0000256" key="1">
    <source>
        <dbReference type="ARBA" id="ARBA00005078"/>
    </source>
</evidence>
<dbReference type="InterPro" id="IPR007373">
    <property type="entry name" value="Thiamin_PyroPKinase_B1-bd"/>
</dbReference>